<dbReference type="InterPro" id="IPR002937">
    <property type="entry name" value="Amino_oxidase"/>
</dbReference>
<dbReference type="EC" id="1.4.3.10" evidence="4"/>
<comment type="similarity">
    <text evidence="1">Belongs to the flavin monoamine oxidase family.</text>
</comment>
<dbReference type="AlphaFoldDB" id="A0A238KHM4"/>
<organism evidence="4 5">
    <name type="scientific">Octadecabacter ascidiaceicola</name>
    <dbReference type="NCBI Taxonomy" id="1655543"/>
    <lineage>
        <taxon>Bacteria</taxon>
        <taxon>Pseudomonadati</taxon>
        <taxon>Pseudomonadota</taxon>
        <taxon>Alphaproteobacteria</taxon>
        <taxon>Rhodobacterales</taxon>
        <taxon>Roseobacteraceae</taxon>
        <taxon>Octadecabacter</taxon>
    </lineage>
</organism>
<dbReference type="Proteomes" id="UP000203464">
    <property type="component" value="Unassembled WGS sequence"/>
</dbReference>
<dbReference type="PANTHER" id="PTHR43563">
    <property type="entry name" value="AMINE OXIDASE"/>
    <property type="match status" value="1"/>
</dbReference>
<reference evidence="5" key="1">
    <citation type="submission" date="2017-05" db="EMBL/GenBank/DDBJ databases">
        <authorList>
            <person name="Rodrigo-Torres L."/>
            <person name="Arahal R. D."/>
            <person name="Lucena T."/>
        </authorList>
    </citation>
    <scope>NUCLEOTIDE SEQUENCE [LARGE SCALE GENOMIC DNA]</scope>
    <source>
        <strain evidence="5">CECT 8868</strain>
    </source>
</reference>
<feature type="region of interest" description="Disordered" evidence="2">
    <location>
        <begin position="94"/>
        <end position="113"/>
    </location>
</feature>
<dbReference type="RefSeq" id="WP_093997067.1">
    <property type="nucleotide sequence ID" value="NZ_FXYD01000004.1"/>
</dbReference>
<gene>
    <name evidence="4" type="primary">puo</name>
    <name evidence="4" type="ORF">OCA8868_02700</name>
</gene>
<dbReference type="Pfam" id="PF01593">
    <property type="entry name" value="Amino_oxidase"/>
    <property type="match status" value="1"/>
</dbReference>
<keyword evidence="4" id="KW-0560">Oxidoreductase</keyword>
<evidence type="ECO:0000256" key="2">
    <source>
        <dbReference type="SAM" id="MobiDB-lite"/>
    </source>
</evidence>
<keyword evidence="5" id="KW-1185">Reference proteome</keyword>
<evidence type="ECO:0000313" key="4">
    <source>
        <dbReference type="EMBL" id="SMX42313.1"/>
    </source>
</evidence>
<dbReference type="PANTHER" id="PTHR43563:SF1">
    <property type="entry name" value="AMINE OXIDASE [FLAVIN-CONTAINING] B"/>
    <property type="match status" value="1"/>
</dbReference>
<dbReference type="EMBL" id="FXYD01000004">
    <property type="protein sequence ID" value="SMX42313.1"/>
    <property type="molecule type" value="Genomic_DNA"/>
</dbReference>
<name>A0A238KHM4_9RHOB</name>
<feature type="domain" description="Amine oxidase" evidence="3">
    <location>
        <begin position="10"/>
        <end position="77"/>
    </location>
</feature>
<sequence length="113" mass="12469">MKTLVTGGDLSGLAPANALEAQERDYALVEARDRFGGRMKTIKLDDGTFDMSPAWLWPGQPRIAAMINALVLTKFDQYANGDLMFEDEQGRAQRGRGFSSMEGSWRLKGGLAR</sequence>
<dbReference type="Gene3D" id="3.50.50.60">
    <property type="entry name" value="FAD/NAD(P)-binding domain"/>
    <property type="match status" value="1"/>
</dbReference>
<dbReference type="SUPFAM" id="SSF51905">
    <property type="entry name" value="FAD/NAD(P)-binding domain"/>
    <property type="match status" value="1"/>
</dbReference>
<dbReference type="OrthoDB" id="337830at2"/>
<evidence type="ECO:0000259" key="3">
    <source>
        <dbReference type="Pfam" id="PF01593"/>
    </source>
</evidence>
<accession>A0A238KHM4</accession>
<evidence type="ECO:0000313" key="5">
    <source>
        <dbReference type="Proteomes" id="UP000203464"/>
    </source>
</evidence>
<dbReference type="InterPro" id="IPR050703">
    <property type="entry name" value="Flavin_MAO"/>
</dbReference>
<dbReference type="GO" id="GO:0050232">
    <property type="term" value="F:putrescine oxidase activity"/>
    <property type="evidence" value="ECO:0007669"/>
    <property type="project" value="UniProtKB-EC"/>
</dbReference>
<evidence type="ECO:0000256" key="1">
    <source>
        <dbReference type="ARBA" id="ARBA00005995"/>
    </source>
</evidence>
<proteinExistence type="inferred from homology"/>
<protein>
    <submittedName>
        <fullName evidence="4">Putrescine oxidase</fullName>
        <ecNumber evidence="4">1.4.3.10</ecNumber>
    </submittedName>
</protein>
<dbReference type="InterPro" id="IPR036188">
    <property type="entry name" value="FAD/NAD-bd_sf"/>
</dbReference>